<dbReference type="PANTHER" id="PTHR47976:SF39">
    <property type="entry name" value="RECEPTOR-LIKE SERINE_THREONINE-PROTEIN KINASE"/>
    <property type="match status" value="1"/>
</dbReference>
<keyword evidence="15" id="KW-0675">Receptor</keyword>
<keyword evidence="12 21" id="KW-1133">Transmembrane helix</keyword>
<dbReference type="PROSITE" id="PS00108">
    <property type="entry name" value="PROTEIN_KINASE_ST"/>
    <property type="match status" value="1"/>
</dbReference>
<keyword evidence="6 21" id="KW-0812">Transmembrane</keyword>
<dbReference type="EnsemblPlants" id="AUR62020417-RA">
    <property type="protein sequence ID" value="AUR62020417-RA:cds"/>
    <property type="gene ID" value="AUR62020417"/>
</dbReference>
<dbReference type="Proteomes" id="UP000596660">
    <property type="component" value="Unplaced"/>
</dbReference>
<keyword evidence="5 19" id="KW-0808">Transferase</keyword>
<evidence type="ECO:0000256" key="17">
    <source>
        <dbReference type="ARBA" id="ARBA00047899"/>
    </source>
</evidence>
<dbReference type="GO" id="GO:0005524">
    <property type="term" value="F:ATP binding"/>
    <property type="evidence" value="ECO:0007669"/>
    <property type="project" value="UniProtKB-UniRule"/>
</dbReference>
<comment type="catalytic activity">
    <reaction evidence="17 19">
        <text>L-threonyl-[protein] + ATP = O-phospho-L-threonyl-[protein] + ADP + H(+)</text>
        <dbReference type="Rhea" id="RHEA:46608"/>
        <dbReference type="Rhea" id="RHEA-COMP:11060"/>
        <dbReference type="Rhea" id="RHEA-COMP:11605"/>
        <dbReference type="ChEBI" id="CHEBI:15378"/>
        <dbReference type="ChEBI" id="CHEBI:30013"/>
        <dbReference type="ChEBI" id="CHEBI:30616"/>
        <dbReference type="ChEBI" id="CHEBI:61977"/>
        <dbReference type="ChEBI" id="CHEBI:456216"/>
        <dbReference type="EC" id="2.7.11.1"/>
    </reaction>
</comment>
<evidence type="ECO:0000256" key="20">
    <source>
        <dbReference type="PROSITE-ProRule" id="PRU10141"/>
    </source>
</evidence>
<evidence type="ECO:0000256" key="13">
    <source>
        <dbReference type="ARBA" id="ARBA00023136"/>
    </source>
</evidence>
<sequence length="789" mass="89467">MSTQELSAIGYDNKSPKFNGNNYAWWKNRIQNVIMGIDYECWLVVKNGPNIILKTDVEGNQVPKKDSELVTADYKLLEKNAKAMSILQQAIGQDIYPGESITIDDRAITSRNGVFAFGYYYDYETASIWYNKLPDQTSIVWTADEEYYLESKLPQLNLSHQDPNIILWQSFDHPTDTWLPGAKVGFNKLTNTQQVYESGIFSFQMDNNTFNSISLNNGSCRVKEKSIFCMLELGWYNGQADMVLFDHTSVSLVSNVNETYFTYSLTNTSILTRFMLNKATGLLIQYMWDDSQVWMPSNWRLADTFCDQFAVYNNHQGIDSQDCTCSSTAKCPRTSPFQCYDGTKDGFLLLQNSTFPSDNGLPIGGQDDCSRFCMHDCNCEAYGRYDDHINACHMWYSLLDLDLYYSPGSDIYVRLATTNGIKVRKAKPRSNSSVVGVALCGLCIIVIVVVVFVWKSRRKNYVNALQAEEGSLNFMKYSALRRATMNFSCKLGEGGFGFVYKGTLPNSSCDIAVKHLKIQGQGEKQFRAEISTLGTIYHSNLVHLWGFCVEGSKRFLVYEHMPNGSLDGHIFCDNPGNLDWTTRYKIGLGIAKGLAYLHSGCRECIIHWDIKPENILLDDEYNPKIADFGLAKLLCRDFSRVLTTMRGTRGYLAPEWISGAPITSKADVYSYGMMLFEIISGRRNWSIRTNGENDYFPIQVMQKLMSVEDVISLIDSKLGETVNSEELIRTCRVAGWCIQENEEDRLSMVNVVRILEGVTQVANPPIPRFLQHVTEIPEDSTAYHTCIVE</sequence>
<feature type="binding site" evidence="20">
    <location>
        <position position="514"/>
    </location>
    <ligand>
        <name>ATP</name>
        <dbReference type="ChEBI" id="CHEBI:30616"/>
    </ligand>
</feature>
<dbReference type="CDD" id="cd01098">
    <property type="entry name" value="PAN_AP_plant"/>
    <property type="match status" value="1"/>
</dbReference>
<dbReference type="Pfam" id="PF08276">
    <property type="entry name" value="PAN_2"/>
    <property type="match status" value="1"/>
</dbReference>
<evidence type="ECO:0000256" key="18">
    <source>
        <dbReference type="ARBA" id="ARBA00048679"/>
    </source>
</evidence>
<dbReference type="InterPro" id="IPR051343">
    <property type="entry name" value="G-type_lectin_kinases/EP1-like"/>
</dbReference>
<dbReference type="PROSITE" id="PS50948">
    <property type="entry name" value="PAN"/>
    <property type="match status" value="1"/>
</dbReference>
<evidence type="ECO:0000256" key="11">
    <source>
        <dbReference type="ARBA" id="ARBA00022840"/>
    </source>
</evidence>
<dbReference type="InterPro" id="IPR001480">
    <property type="entry name" value="Bulb-type_lectin_dom"/>
</dbReference>
<dbReference type="InterPro" id="IPR024171">
    <property type="entry name" value="SRK-like_kinase"/>
</dbReference>
<evidence type="ECO:0000313" key="25">
    <source>
        <dbReference type="Proteomes" id="UP000596660"/>
    </source>
</evidence>
<dbReference type="Gramene" id="AUR62020417-RA">
    <property type="protein sequence ID" value="AUR62020417-RA:cds"/>
    <property type="gene ID" value="AUR62020417"/>
</dbReference>
<dbReference type="GO" id="GO:0030246">
    <property type="term" value="F:carbohydrate binding"/>
    <property type="evidence" value="ECO:0007669"/>
    <property type="project" value="UniProtKB-KW"/>
</dbReference>
<feature type="domain" description="Protein kinase" evidence="22">
    <location>
        <begin position="485"/>
        <end position="766"/>
    </location>
</feature>
<keyword evidence="13 21" id="KW-0472">Membrane</keyword>
<evidence type="ECO:0000256" key="8">
    <source>
        <dbReference type="ARBA" id="ARBA00022734"/>
    </source>
</evidence>
<dbReference type="InterPro" id="IPR011009">
    <property type="entry name" value="Kinase-like_dom_sf"/>
</dbReference>
<evidence type="ECO:0000256" key="16">
    <source>
        <dbReference type="ARBA" id="ARBA00023180"/>
    </source>
</evidence>
<dbReference type="EC" id="2.7.11.1" evidence="19"/>
<name>A0A803LY66_CHEQI</name>
<dbReference type="FunFam" id="3.30.200.20:FF:000178">
    <property type="entry name" value="serine/threonine-protein kinase PBS1-like"/>
    <property type="match status" value="1"/>
</dbReference>
<dbReference type="GO" id="GO:0016020">
    <property type="term" value="C:membrane"/>
    <property type="evidence" value="ECO:0007669"/>
    <property type="project" value="UniProtKB-SubCell"/>
</dbReference>
<comment type="subcellular location">
    <subcellularLocation>
        <location evidence="1">Membrane</location>
        <topology evidence="1">Single-pass type I membrane protein</topology>
    </subcellularLocation>
</comment>
<dbReference type="Gene3D" id="1.10.510.10">
    <property type="entry name" value="Transferase(Phosphotransferase) domain 1"/>
    <property type="match status" value="1"/>
</dbReference>
<dbReference type="PIRSF" id="PIRSF000641">
    <property type="entry name" value="SRK"/>
    <property type="match status" value="1"/>
</dbReference>
<dbReference type="GO" id="GO:0004674">
    <property type="term" value="F:protein serine/threonine kinase activity"/>
    <property type="evidence" value="ECO:0007669"/>
    <property type="project" value="UniProtKB-KW"/>
</dbReference>
<organism evidence="24 25">
    <name type="scientific">Chenopodium quinoa</name>
    <name type="common">Quinoa</name>
    <dbReference type="NCBI Taxonomy" id="63459"/>
    <lineage>
        <taxon>Eukaryota</taxon>
        <taxon>Viridiplantae</taxon>
        <taxon>Streptophyta</taxon>
        <taxon>Embryophyta</taxon>
        <taxon>Tracheophyta</taxon>
        <taxon>Spermatophyta</taxon>
        <taxon>Magnoliopsida</taxon>
        <taxon>eudicotyledons</taxon>
        <taxon>Gunneridae</taxon>
        <taxon>Pentapetalae</taxon>
        <taxon>Caryophyllales</taxon>
        <taxon>Chenopodiaceae</taxon>
        <taxon>Chenopodioideae</taxon>
        <taxon>Atripliceae</taxon>
        <taxon>Chenopodium</taxon>
    </lineage>
</organism>
<keyword evidence="11 19" id="KW-0067">ATP-binding</keyword>
<evidence type="ECO:0000256" key="14">
    <source>
        <dbReference type="ARBA" id="ARBA00023157"/>
    </source>
</evidence>
<dbReference type="SUPFAM" id="SSF51110">
    <property type="entry name" value="alpha-D-mannose-specific plant lectins"/>
    <property type="match status" value="1"/>
</dbReference>
<evidence type="ECO:0000256" key="5">
    <source>
        <dbReference type="ARBA" id="ARBA00022679"/>
    </source>
</evidence>
<dbReference type="FunFam" id="1.10.510.10:FF:000248">
    <property type="entry name" value="S-receptor-like kinase 5"/>
    <property type="match status" value="1"/>
</dbReference>
<evidence type="ECO:0000256" key="6">
    <source>
        <dbReference type="ARBA" id="ARBA00022692"/>
    </source>
</evidence>
<keyword evidence="9 19" id="KW-0547">Nucleotide-binding</keyword>
<evidence type="ECO:0000256" key="21">
    <source>
        <dbReference type="SAM" id="Phobius"/>
    </source>
</evidence>
<reference evidence="24" key="2">
    <citation type="submission" date="2021-03" db="UniProtKB">
        <authorList>
            <consortium name="EnsemblPlants"/>
        </authorList>
    </citation>
    <scope>IDENTIFICATION</scope>
</reference>
<dbReference type="InterPro" id="IPR003609">
    <property type="entry name" value="Pan_app"/>
</dbReference>
<evidence type="ECO:0000256" key="9">
    <source>
        <dbReference type="ARBA" id="ARBA00022741"/>
    </source>
</evidence>
<comment type="similarity">
    <text evidence="19">Belongs to the protein kinase superfamily. Ser/Thr protein kinase family.</text>
</comment>
<dbReference type="InterPro" id="IPR008271">
    <property type="entry name" value="Ser/Thr_kinase_AS"/>
</dbReference>
<dbReference type="SUPFAM" id="SSF56112">
    <property type="entry name" value="Protein kinase-like (PK-like)"/>
    <property type="match status" value="1"/>
</dbReference>
<dbReference type="InterPro" id="IPR000719">
    <property type="entry name" value="Prot_kinase_dom"/>
</dbReference>
<protein>
    <recommendedName>
        <fullName evidence="19">Receptor-like serine/threonine-protein kinase</fullName>
        <ecNumber evidence="19">2.7.11.1</ecNumber>
    </recommendedName>
</protein>
<keyword evidence="3" id="KW-0245">EGF-like domain</keyword>
<dbReference type="Pfam" id="PF00069">
    <property type="entry name" value="Pkinase"/>
    <property type="match status" value="1"/>
</dbReference>
<evidence type="ECO:0000256" key="4">
    <source>
        <dbReference type="ARBA" id="ARBA00022553"/>
    </source>
</evidence>
<dbReference type="InterPro" id="IPR017441">
    <property type="entry name" value="Protein_kinase_ATP_BS"/>
</dbReference>
<dbReference type="Pfam" id="PF01453">
    <property type="entry name" value="B_lectin"/>
    <property type="match status" value="1"/>
</dbReference>
<evidence type="ECO:0000259" key="23">
    <source>
        <dbReference type="PROSITE" id="PS50948"/>
    </source>
</evidence>
<keyword evidence="10 19" id="KW-0418">Kinase</keyword>
<reference evidence="24" key="1">
    <citation type="journal article" date="2017" name="Nature">
        <title>The genome of Chenopodium quinoa.</title>
        <authorList>
            <person name="Jarvis D.E."/>
            <person name="Ho Y.S."/>
            <person name="Lightfoot D.J."/>
            <person name="Schmoeckel S.M."/>
            <person name="Li B."/>
            <person name="Borm T.J.A."/>
            <person name="Ohyanagi H."/>
            <person name="Mineta K."/>
            <person name="Michell C.T."/>
            <person name="Saber N."/>
            <person name="Kharbatia N.M."/>
            <person name="Rupper R.R."/>
            <person name="Sharp A.R."/>
            <person name="Dally N."/>
            <person name="Boughton B.A."/>
            <person name="Woo Y.H."/>
            <person name="Gao G."/>
            <person name="Schijlen E.G.W.M."/>
            <person name="Guo X."/>
            <person name="Momin A.A."/>
            <person name="Negrao S."/>
            <person name="Al-Babili S."/>
            <person name="Gehring C."/>
            <person name="Roessner U."/>
            <person name="Jung C."/>
            <person name="Murphy K."/>
            <person name="Arold S.T."/>
            <person name="Gojobori T."/>
            <person name="van der Linden C.G."/>
            <person name="van Loo E.N."/>
            <person name="Jellen E.N."/>
            <person name="Maughan P.J."/>
            <person name="Tester M."/>
        </authorList>
    </citation>
    <scope>NUCLEOTIDE SEQUENCE [LARGE SCALE GENOMIC DNA]</scope>
    <source>
        <strain evidence="24">cv. PI 614886</strain>
    </source>
</reference>
<proteinExistence type="inferred from homology"/>
<feature type="transmembrane region" description="Helical" evidence="21">
    <location>
        <begin position="434"/>
        <end position="454"/>
    </location>
</feature>
<dbReference type="PROSITE" id="PS00107">
    <property type="entry name" value="PROTEIN_KINASE_ATP"/>
    <property type="match status" value="1"/>
</dbReference>
<evidence type="ECO:0000256" key="12">
    <source>
        <dbReference type="ARBA" id="ARBA00022989"/>
    </source>
</evidence>
<evidence type="ECO:0000256" key="1">
    <source>
        <dbReference type="ARBA" id="ARBA00004479"/>
    </source>
</evidence>
<evidence type="ECO:0000259" key="22">
    <source>
        <dbReference type="PROSITE" id="PS50011"/>
    </source>
</evidence>
<dbReference type="AlphaFoldDB" id="A0A803LY66"/>
<evidence type="ECO:0000256" key="19">
    <source>
        <dbReference type="PIRNR" id="PIRNR000641"/>
    </source>
</evidence>
<keyword evidence="25" id="KW-1185">Reference proteome</keyword>
<dbReference type="Gene3D" id="3.30.200.20">
    <property type="entry name" value="Phosphorylase Kinase, domain 1"/>
    <property type="match status" value="1"/>
</dbReference>
<keyword evidence="2 19" id="KW-0723">Serine/threonine-protein kinase</keyword>
<feature type="domain" description="Apple" evidence="23">
    <location>
        <begin position="339"/>
        <end position="416"/>
    </location>
</feature>
<keyword evidence="8" id="KW-0430">Lectin</keyword>
<dbReference type="PROSITE" id="PS50011">
    <property type="entry name" value="PROTEIN_KINASE_DOM"/>
    <property type="match status" value="1"/>
</dbReference>
<evidence type="ECO:0000256" key="10">
    <source>
        <dbReference type="ARBA" id="ARBA00022777"/>
    </source>
</evidence>
<evidence type="ECO:0000256" key="7">
    <source>
        <dbReference type="ARBA" id="ARBA00022729"/>
    </source>
</evidence>
<keyword evidence="7" id="KW-0732">Signal</keyword>
<dbReference type="OMA" id="FETCICE"/>
<evidence type="ECO:0000313" key="24">
    <source>
        <dbReference type="EnsemblPlants" id="AUR62020417-RA:cds"/>
    </source>
</evidence>
<keyword evidence="4" id="KW-0597">Phosphoprotein</keyword>
<evidence type="ECO:0000256" key="15">
    <source>
        <dbReference type="ARBA" id="ARBA00023170"/>
    </source>
</evidence>
<evidence type="ECO:0000256" key="3">
    <source>
        <dbReference type="ARBA" id="ARBA00022536"/>
    </source>
</evidence>
<accession>A0A803LY66</accession>
<keyword evidence="14" id="KW-1015">Disulfide bond</keyword>
<dbReference type="PANTHER" id="PTHR47976">
    <property type="entry name" value="G-TYPE LECTIN S-RECEPTOR-LIKE SERINE/THREONINE-PROTEIN KINASE SD2-5"/>
    <property type="match status" value="1"/>
</dbReference>
<keyword evidence="16" id="KW-0325">Glycoprotein</keyword>
<dbReference type="InterPro" id="IPR036426">
    <property type="entry name" value="Bulb-type_lectin_dom_sf"/>
</dbReference>
<comment type="catalytic activity">
    <reaction evidence="18 19">
        <text>L-seryl-[protein] + ATP = O-phospho-L-seryl-[protein] + ADP + H(+)</text>
        <dbReference type="Rhea" id="RHEA:17989"/>
        <dbReference type="Rhea" id="RHEA-COMP:9863"/>
        <dbReference type="Rhea" id="RHEA-COMP:11604"/>
        <dbReference type="ChEBI" id="CHEBI:15378"/>
        <dbReference type="ChEBI" id="CHEBI:29999"/>
        <dbReference type="ChEBI" id="CHEBI:30616"/>
        <dbReference type="ChEBI" id="CHEBI:83421"/>
        <dbReference type="ChEBI" id="CHEBI:456216"/>
        <dbReference type="EC" id="2.7.11.1"/>
    </reaction>
</comment>
<evidence type="ECO:0000256" key="2">
    <source>
        <dbReference type="ARBA" id="ARBA00022527"/>
    </source>
</evidence>
<dbReference type="SMART" id="SM00220">
    <property type="entry name" value="S_TKc"/>
    <property type="match status" value="1"/>
</dbReference>